<evidence type="ECO:0000259" key="5">
    <source>
        <dbReference type="Pfam" id="PF06580"/>
    </source>
</evidence>
<proteinExistence type="predicted"/>
<feature type="signal peptide" evidence="4">
    <location>
        <begin position="1"/>
        <end position="18"/>
    </location>
</feature>
<evidence type="ECO:0000313" key="6">
    <source>
        <dbReference type="EMBL" id="KFF03754.1"/>
    </source>
</evidence>
<evidence type="ECO:0000313" key="7">
    <source>
        <dbReference type="Proteomes" id="UP000028703"/>
    </source>
</evidence>
<evidence type="ECO:0000256" key="3">
    <source>
        <dbReference type="SAM" id="Phobius"/>
    </source>
</evidence>
<feature type="coiled-coil region" evidence="2">
    <location>
        <begin position="349"/>
        <end position="383"/>
    </location>
</feature>
<keyword evidence="4" id="KW-0732">Signal</keyword>
<dbReference type="eggNOG" id="COG2972">
    <property type="taxonomic scope" value="Bacteria"/>
</dbReference>
<dbReference type="InterPro" id="IPR019734">
    <property type="entry name" value="TPR_rpt"/>
</dbReference>
<dbReference type="InterPro" id="IPR036890">
    <property type="entry name" value="HATPase_C_sf"/>
</dbReference>
<feature type="domain" description="Signal transduction histidine kinase internal region" evidence="5">
    <location>
        <begin position="429"/>
        <end position="508"/>
    </location>
</feature>
<evidence type="ECO:0000256" key="2">
    <source>
        <dbReference type="SAM" id="Coils"/>
    </source>
</evidence>
<feature type="repeat" description="TPR" evidence="1">
    <location>
        <begin position="164"/>
        <end position="197"/>
    </location>
</feature>
<organism evidence="6 7">
    <name type="scientific">Chryseobacterium luteum</name>
    <dbReference type="NCBI Taxonomy" id="421531"/>
    <lineage>
        <taxon>Bacteria</taxon>
        <taxon>Pseudomonadati</taxon>
        <taxon>Bacteroidota</taxon>
        <taxon>Flavobacteriia</taxon>
        <taxon>Flavobacteriales</taxon>
        <taxon>Weeksellaceae</taxon>
        <taxon>Chryseobacterium group</taxon>
        <taxon>Chryseobacterium</taxon>
    </lineage>
</organism>
<dbReference type="Proteomes" id="UP000028703">
    <property type="component" value="Unassembled WGS sequence"/>
</dbReference>
<dbReference type="GO" id="GO:0016020">
    <property type="term" value="C:membrane"/>
    <property type="evidence" value="ECO:0007669"/>
    <property type="project" value="InterPro"/>
</dbReference>
<feature type="transmembrane region" description="Helical" evidence="3">
    <location>
        <begin position="392"/>
        <end position="410"/>
    </location>
</feature>
<keyword evidence="3" id="KW-1133">Transmembrane helix</keyword>
<keyword evidence="3" id="KW-0472">Membrane</keyword>
<keyword evidence="1" id="KW-0802">TPR repeat</keyword>
<dbReference type="InterPro" id="IPR050640">
    <property type="entry name" value="Bact_2-comp_sensor_kinase"/>
</dbReference>
<reference evidence="6 7" key="1">
    <citation type="submission" date="2014-07" db="EMBL/GenBank/DDBJ databases">
        <title>Genome of Chryseobacterium luteum DSM 18605.</title>
        <authorList>
            <person name="Stropko S.J."/>
            <person name="Pipes S.E."/>
            <person name="Newman J.D."/>
        </authorList>
    </citation>
    <scope>NUCLEOTIDE SEQUENCE [LARGE SCALE GENOMIC DNA]</scope>
    <source>
        <strain evidence="6 7">DSM 18605</strain>
    </source>
</reference>
<name>A0A085ZH40_9FLAO</name>
<dbReference type="Gene3D" id="1.25.40.10">
    <property type="entry name" value="Tetratricopeptide repeat domain"/>
    <property type="match status" value="2"/>
</dbReference>
<evidence type="ECO:0000256" key="1">
    <source>
        <dbReference type="PROSITE-ProRule" id="PRU00339"/>
    </source>
</evidence>
<dbReference type="Gene3D" id="3.30.565.10">
    <property type="entry name" value="Histidine kinase-like ATPase, C-terminal domain"/>
    <property type="match status" value="1"/>
</dbReference>
<dbReference type="GO" id="GO:0000155">
    <property type="term" value="F:phosphorelay sensor kinase activity"/>
    <property type="evidence" value="ECO:0007669"/>
    <property type="project" value="InterPro"/>
</dbReference>
<protein>
    <recommendedName>
        <fullName evidence="5">Signal transduction histidine kinase internal region domain-containing protein</fullName>
    </recommendedName>
</protein>
<keyword evidence="7" id="KW-1185">Reference proteome</keyword>
<keyword evidence="2" id="KW-0175">Coiled coil</keyword>
<accession>A0A085ZH40</accession>
<dbReference type="SMART" id="SM00028">
    <property type="entry name" value="TPR"/>
    <property type="match status" value="6"/>
</dbReference>
<gene>
    <name evidence="6" type="ORF">IX38_10055</name>
</gene>
<dbReference type="SUPFAM" id="SSF55874">
    <property type="entry name" value="ATPase domain of HSP90 chaperone/DNA topoisomerase II/histidine kinase"/>
    <property type="match status" value="1"/>
</dbReference>
<sequence length="639" mass="73727">MKKVYILIFTLSLFPVSAQNTGADSLLRTLNRTTDMSLKTELLNKISDAYKSSDPDAMQKYAGKALVSARKIHNEKEEAKAFQNLGTSYIILGNYDDAIKYFNLSEKILSGLDQNDKAIKEILAKVFGSKGIMYSEQNNYAKALENDFKAMKLYEATDNKVQLSKIYNNIGVIYDSIDDDIKALNYYLKAYKIQKEIKDPALAVSCSNIGLIYLTENNLVKARKFFDESLKEFQKSPNARGMGELYNSISQYYVAKKDLKTAKNYLLKAEEICKSTEDQFGLSNTYLFLARIYFDENDLDQSSDFVNKSLQISRDLDLPEAMMNCEKLLSEISDKKGNKEQAFIHLKKYNAAKERLSRAENAKERLKAELNFEFEKKQIEKKEKADWEKAKWIFGFLLLTTILIGIFFFYRNREREKTLLLQKQLAEFQHKALHLQMNPHFVFNCLAAISSFIVQNDKEDAIKYLAKFSKLMRLTLDFSQESLVTIDKEIEALKNYLELEQLRFNQKFDFKIFKDPLIEDDTALPSLLLQPYVENAVIHGVVPRKEKGLITISFNQTKEFLICEIEDNGTGIETSKKMKENSMSVHKSMAMEISKKRLETWEELEKKKVSMTIVELKDKNGASKGTRVLLKLPLEYIKD</sequence>
<dbReference type="AlphaFoldDB" id="A0A085ZH40"/>
<dbReference type="Pfam" id="PF13181">
    <property type="entry name" value="TPR_8"/>
    <property type="match status" value="3"/>
</dbReference>
<dbReference type="InterPro" id="IPR010559">
    <property type="entry name" value="Sig_transdc_His_kin_internal"/>
</dbReference>
<dbReference type="SUPFAM" id="SSF48452">
    <property type="entry name" value="TPR-like"/>
    <property type="match status" value="2"/>
</dbReference>
<comment type="caution">
    <text evidence="6">The sequence shown here is derived from an EMBL/GenBank/DDBJ whole genome shotgun (WGS) entry which is preliminary data.</text>
</comment>
<feature type="chain" id="PRO_5001801169" description="Signal transduction histidine kinase internal region domain-containing protein" evidence="4">
    <location>
        <begin position="19"/>
        <end position="639"/>
    </location>
</feature>
<dbReference type="STRING" id="421531.IX38_10055"/>
<dbReference type="Pfam" id="PF06580">
    <property type="entry name" value="His_kinase"/>
    <property type="match status" value="1"/>
</dbReference>
<dbReference type="PANTHER" id="PTHR34220:SF7">
    <property type="entry name" value="SENSOR HISTIDINE KINASE YPDA"/>
    <property type="match status" value="1"/>
</dbReference>
<feature type="repeat" description="TPR" evidence="1">
    <location>
        <begin position="79"/>
        <end position="112"/>
    </location>
</feature>
<dbReference type="EMBL" id="JPRO01000007">
    <property type="protein sequence ID" value="KFF03754.1"/>
    <property type="molecule type" value="Genomic_DNA"/>
</dbReference>
<dbReference type="PANTHER" id="PTHR34220">
    <property type="entry name" value="SENSOR HISTIDINE KINASE YPDA"/>
    <property type="match status" value="1"/>
</dbReference>
<dbReference type="eggNOG" id="COG0457">
    <property type="taxonomic scope" value="Bacteria"/>
</dbReference>
<dbReference type="InterPro" id="IPR011990">
    <property type="entry name" value="TPR-like_helical_dom_sf"/>
</dbReference>
<dbReference type="PROSITE" id="PS50005">
    <property type="entry name" value="TPR"/>
    <property type="match status" value="2"/>
</dbReference>
<dbReference type="Pfam" id="PF13424">
    <property type="entry name" value="TPR_12"/>
    <property type="match status" value="1"/>
</dbReference>
<keyword evidence="3" id="KW-0812">Transmembrane</keyword>
<evidence type="ECO:0000256" key="4">
    <source>
        <dbReference type="SAM" id="SignalP"/>
    </source>
</evidence>